<dbReference type="Gene3D" id="2.60.40.1890">
    <property type="entry name" value="PCu(A)C copper chaperone"/>
    <property type="match status" value="1"/>
</dbReference>
<evidence type="ECO:0000256" key="1">
    <source>
        <dbReference type="SAM" id="SignalP"/>
    </source>
</evidence>
<dbReference type="EMBL" id="CP000683">
    <property type="protein sequence ID" value="ABV84988.1"/>
    <property type="molecule type" value="Genomic_DNA"/>
</dbReference>
<evidence type="ECO:0008006" key="4">
    <source>
        <dbReference type="Google" id="ProtNLM"/>
    </source>
</evidence>
<protein>
    <recommendedName>
        <fullName evidence="4">Copper(I)-binding protein</fullName>
    </recommendedName>
</protein>
<dbReference type="SUPFAM" id="SSF110087">
    <property type="entry name" value="DR1885-like metal-binding protein"/>
    <property type="match status" value="1"/>
</dbReference>
<dbReference type="AlphaFoldDB" id="A8F252"/>
<feature type="signal peptide" evidence="1">
    <location>
        <begin position="1"/>
        <end position="24"/>
    </location>
</feature>
<gene>
    <name evidence="2" type="ordered locus">RMA_0902</name>
</gene>
<evidence type="ECO:0000313" key="3">
    <source>
        <dbReference type="Proteomes" id="UP000001311"/>
    </source>
</evidence>
<name>A8F252_RICM5</name>
<dbReference type="KEGG" id="rms:RMA_0902"/>
<dbReference type="HOGENOM" id="CLU_1531396_0_0_5"/>
<dbReference type="InterPro" id="IPR007410">
    <property type="entry name" value="LpqE-like"/>
</dbReference>
<reference evidence="2 3" key="1">
    <citation type="journal article" date="2007" name="Genome Res.">
        <title>Lateral gene transfer between obligate intracellular bacteria: evidence from the Rickettsia massiliae genome.</title>
        <authorList>
            <person name="Blanc G."/>
            <person name="Ogata H."/>
            <person name="Robert C."/>
            <person name="Audic S."/>
            <person name="Claverie J.-M."/>
            <person name="Raoult D."/>
        </authorList>
    </citation>
    <scope>NUCLEOTIDE SEQUENCE [LARGE SCALE GENOMIC DNA]</scope>
    <source>
        <strain evidence="3">Mtu5</strain>
    </source>
</reference>
<evidence type="ECO:0000313" key="2">
    <source>
        <dbReference type="EMBL" id="ABV84988.1"/>
    </source>
</evidence>
<dbReference type="PANTHER" id="PTHR36302">
    <property type="entry name" value="BLR7088 PROTEIN"/>
    <property type="match status" value="1"/>
</dbReference>
<dbReference type="InterPro" id="IPR058248">
    <property type="entry name" value="Lxx211020-like"/>
</dbReference>
<dbReference type="Pfam" id="PF04314">
    <property type="entry name" value="PCuAC"/>
    <property type="match status" value="1"/>
</dbReference>
<keyword evidence="1" id="KW-0732">Signal</keyword>
<feature type="chain" id="PRO_5002719532" description="Copper(I)-binding protein" evidence="1">
    <location>
        <begin position="25"/>
        <end position="180"/>
    </location>
</feature>
<dbReference type="InterPro" id="IPR036182">
    <property type="entry name" value="PCuAC_sf"/>
</dbReference>
<dbReference type="Proteomes" id="UP000001311">
    <property type="component" value="Chromosome"/>
</dbReference>
<keyword evidence="3" id="KW-1185">Reference proteome</keyword>
<accession>A8F252</accession>
<proteinExistence type="predicted"/>
<organism evidence="2 3">
    <name type="scientific">Rickettsia massiliae (strain Mtu5)</name>
    <dbReference type="NCBI Taxonomy" id="416276"/>
    <lineage>
        <taxon>Bacteria</taxon>
        <taxon>Pseudomonadati</taxon>
        <taxon>Pseudomonadota</taxon>
        <taxon>Alphaproteobacteria</taxon>
        <taxon>Rickettsiales</taxon>
        <taxon>Rickettsiaceae</taxon>
        <taxon>Rickettsieae</taxon>
        <taxon>Rickettsia</taxon>
        <taxon>spotted fever group</taxon>
    </lineage>
</organism>
<dbReference type="PANTHER" id="PTHR36302:SF1">
    <property type="entry name" value="COPPER CHAPERONE PCU(A)C"/>
    <property type="match status" value="1"/>
</dbReference>
<sequence length="180" mass="19930">MKGIIMLKTLLISFITLICAISYADNQTAQNPNSTNSSSDQLDDLPAEAAVHFAQPWARPTTNVQGKVSNSAMYFTLINSRSKSYNLVNISSDKISGIEIHQTINDQGVSKMVKVDYPFSIAGNINVDFKPGGMHIMLYDPKVDLNVGDEFKITFFFDDNTRKIVNVKVANDNPYNKTGN</sequence>